<reference evidence="1 2" key="1">
    <citation type="submission" date="2016-10" db="EMBL/GenBank/DDBJ databases">
        <authorList>
            <person name="de Groot N.N."/>
        </authorList>
    </citation>
    <scope>NUCLEOTIDE SEQUENCE [LARGE SCALE GENOMIC DNA]</scope>
    <source>
        <strain evidence="1 2">CGMCC 1.6114</strain>
    </source>
</reference>
<evidence type="ECO:0000313" key="2">
    <source>
        <dbReference type="Proteomes" id="UP000183209"/>
    </source>
</evidence>
<organism evidence="1 2">
    <name type="scientific">Zhouia amylolytica</name>
    <dbReference type="NCBI Taxonomy" id="376730"/>
    <lineage>
        <taxon>Bacteria</taxon>
        <taxon>Pseudomonadati</taxon>
        <taxon>Bacteroidota</taxon>
        <taxon>Flavobacteriia</taxon>
        <taxon>Flavobacteriales</taxon>
        <taxon>Flavobacteriaceae</taxon>
        <taxon>Zhouia</taxon>
    </lineage>
</organism>
<proteinExistence type="predicted"/>
<dbReference type="AlphaFoldDB" id="A0A1I6PKA7"/>
<dbReference type="RefSeq" id="WP_074976499.1">
    <property type="nucleotide sequence ID" value="NZ_FPAG01000001.1"/>
</dbReference>
<protein>
    <submittedName>
        <fullName evidence="1">Uncharacterized protein</fullName>
    </submittedName>
</protein>
<dbReference type="OrthoDB" id="1446480at2"/>
<dbReference type="Proteomes" id="UP000183209">
    <property type="component" value="Unassembled WGS sequence"/>
</dbReference>
<gene>
    <name evidence="1" type="ORF">SAMN04487906_0347</name>
</gene>
<sequence>MKIAAILFVIITSISMTCDSLKTNQESVTGFQYETYTRGSQYKIIITSNRTLVRQTGLNSFQQELNTPESKWNELMQLVKKVSLNDLSTYKPQSSGRSLDAAPHATLEVLTADKNYKSSTFDHGNPPAEIESLVKAILTLAETVEKQ</sequence>
<name>A0A1I6PKA7_9FLAO</name>
<evidence type="ECO:0000313" key="1">
    <source>
        <dbReference type="EMBL" id="SFS40633.1"/>
    </source>
</evidence>
<dbReference type="EMBL" id="FPAG01000001">
    <property type="protein sequence ID" value="SFS40633.1"/>
    <property type="molecule type" value="Genomic_DNA"/>
</dbReference>
<accession>A0A1I6PKA7</accession>